<feature type="domain" description="Resolvase/invertase-type recombinase catalytic" evidence="1">
    <location>
        <begin position="9"/>
        <end position="53"/>
    </location>
</feature>
<accession>A0A840S1Y5</accession>
<dbReference type="Proteomes" id="UP000571084">
    <property type="component" value="Unassembled WGS sequence"/>
</dbReference>
<dbReference type="Gene3D" id="3.40.50.1390">
    <property type="entry name" value="Resolvase, N-terminal catalytic domain"/>
    <property type="match status" value="1"/>
</dbReference>
<protein>
    <recommendedName>
        <fullName evidence="1">Resolvase/invertase-type recombinase catalytic domain-containing protein</fullName>
    </recommendedName>
</protein>
<dbReference type="AlphaFoldDB" id="A0A840S1Y5"/>
<reference evidence="2 3" key="1">
    <citation type="submission" date="2020-08" db="EMBL/GenBank/DDBJ databases">
        <title>Genomic Encyclopedia of Type Strains, Phase IV (KMG-IV): sequencing the most valuable type-strain genomes for metagenomic binning, comparative biology and taxonomic classification.</title>
        <authorList>
            <person name="Goeker M."/>
        </authorList>
    </citation>
    <scope>NUCLEOTIDE SEQUENCE [LARGE SCALE GENOMIC DNA]</scope>
    <source>
        <strain evidence="2 3">DSM 23240</strain>
    </source>
</reference>
<dbReference type="InterPro" id="IPR036162">
    <property type="entry name" value="Resolvase-like_N_sf"/>
</dbReference>
<gene>
    <name evidence="2" type="ORF">HNR39_004561</name>
</gene>
<comment type="caution">
    <text evidence="2">The sequence shown here is derived from an EMBL/GenBank/DDBJ whole genome shotgun (WGS) entry which is preliminary data.</text>
</comment>
<sequence length="88" mass="9416">MRLIEAYGKLDRLSRSPKDVLTLMEKIELAGAGFLSTTEAIDTTSPAGRVMMQSWVRSLSSSVPVAACWPPVMKVASAVAALSSRECS</sequence>
<evidence type="ECO:0000259" key="1">
    <source>
        <dbReference type="Pfam" id="PF00239"/>
    </source>
</evidence>
<dbReference type="GO" id="GO:0000150">
    <property type="term" value="F:DNA strand exchange activity"/>
    <property type="evidence" value="ECO:0007669"/>
    <property type="project" value="InterPro"/>
</dbReference>
<name>A0A840S1Y5_9BURK</name>
<evidence type="ECO:0000313" key="2">
    <source>
        <dbReference type="EMBL" id="MBB5202691.1"/>
    </source>
</evidence>
<evidence type="ECO:0000313" key="3">
    <source>
        <dbReference type="Proteomes" id="UP000571084"/>
    </source>
</evidence>
<dbReference type="Pfam" id="PF00239">
    <property type="entry name" value="Resolvase"/>
    <property type="match status" value="1"/>
</dbReference>
<dbReference type="RefSeq" id="WP_245182507.1">
    <property type="nucleotide sequence ID" value="NZ_JAAOZT010000024.1"/>
</dbReference>
<organism evidence="2 3">
    <name type="scientific">Glaciimonas immobilis</name>
    <dbReference type="NCBI Taxonomy" id="728004"/>
    <lineage>
        <taxon>Bacteria</taxon>
        <taxon>Pseudomonadati</taxon>
        <taxon>Pseudomonadota</taxon>
        <taxon>Betaproteobacteria</taxon>
        <taxon>Burkholderiales</taxon>
        <taxon>Oxalobacteraceae</taxon>
        <taxon>Glaciimonas</taxon>
    </lineage>
</organism>
<dbReference type="GO" id="GO:0003677">
    <property type="term" value="F:DNA binding"/>
    <property type="evidence" value="ECO:0007669"/>
    <property type="project" value="InterPro"/>
</dbReference>
<dbReference type="SUPFAM" id="SSF53041">
    <property type="entry name" value="Resolvase-like"/>
    <property type="match status" value="1"/>
</dbReference>
<dbReference type="InterPro" id="IPR006119">
    <property type="entry name" value="Resolv_N"/>
</dbReference>
<keyword evidence="3" id="KW-1185">Reference proteome</keyword>
<dbReference type="EMBL" id="JACHHQ010000023">
    <property type="protein sequence ID" value="MBB5202691.1"/>
    <property type="molecule type" value="Genomic_DNA"/>
</dbReference>
<proteinExistence type="predicted"/>